<feature type="non-terminal residue" evidence="16">
    <location>
        <position position="1111"/>
    </location>
</feature>
<evidence type="ECO:0000256" key="9">
    <source>
        <dbReference type="ARBA" id="ARBA00022833"/>
    </source>
</evidence>
<dbReference type="OrthoDB" id="424753at2759"/>
<protein>
    <submittedName>
        <fullName evidence="16">CAN15 protein</fullName>
    </submittedName>
</protein>
<evidence type="ECO:0000256" key="11">
    <source>
        <dbReference type="PROSITE-ProRule" id="PRU00239"/>
    </source>
</evidence>
<evidence type="ECO:0000256" key="5">
    <source>
        <dbReference type="ARBA" id="ARBA00022737"/>
    </source>
</evidence>
<accession>A0A852NAV7</accession>
<comment type="caution">
    <text evidence="16">The sequence shown here is derived from an EMBL/GenBank/DDBJ whole genome shotgun (WGS) entry which is preliminary data.</text>
</comment>
<feature type="compositionally biased region" description="Pro residues" evidence="13">
    <location>
        <begin position="488"/>
        <end position="499"/>
    </location>
</feature>
<dbReference type="PANTHER" id="PTHR10183">
    <property type="entry name" value="CALPAIN"/>
    <property type="match status" value="1"/>
</dbReference>
<evidence type="ECO:0000259" key="15">
    <source>
        <dbReference type="PROSITE" id="PS50203"/>
    </source>
</evidence>
<feature type="active site" evidence="11">
    <location>
        <position position="554"/>
    </location>
</feature>
<organism evidence="16 17">
    <name type="scientific">Pteruthius melanotis</name>
    <dbReference type="NCBI Taxonomy" id="357074"/>
    <lineage>
        <taxon>Eukaryota</taxon>
        <taxon>Metazoa</taxon>
        <taxon>Chordata</taxon>
        <taxon>Craniata</taxon>
        <taxon>Vertebrata</taxon>
        <taxon>Euteleostomi</taxon>
        <taxon>Archelosauria</taxon>
        <taxon>Archosauria</taxon>
        <taxon>Dinosauria</taxon>
        <taxon>Saurischia</taxon>
        <taxon>Theropoda</taxon>
        <taxon>Coelurosauria</taxon>
        <taxon>Aves</taxon>
        <taxon>Neognathae</taxon>
        <taxon>Neoaves</taxon>
        <taxon>Telluraves</taxon>
        <taxon>Australaves</taxon>
        <taxon>Passeriformes</taxon>
        <taxon>Sylvioidea</taxon>
        <taxon>Timaliidae</taxon>
        <taxon>Pteruthius</taxon>
    </lineage>
</organism>
<keyword evidence="4" id="KW-0479">Metal-binding</keyword>
<keyword evidence="5" id="KW-0677">Repeat</keyword>
<feature type="non-terminal residue" evidence="16">
    <location>
        <position position="1"/>
    </location>
</feature>
<keyword evidence="3 11" id="KW-0645">Protease</keyword>
<keyword evidence="9" id="KW-0862">Zinc</keyword>
<dbReference type="InterPro" id="IPR001876">
    <property type="entry name" value="Znf_RanBP2"/>
</dbReference>
<evidence type="ECO:0000256" key="4">
    <source>
        <dbReference type="ARBA" id="ARBA00022723"/>
    </source>
</evidence>
<dbReference type="GO" id="GO:0008270">
    <property type="term" value="F:zinc ion binding"/>
    <property type="evidence" value="ECO:0007669"/>
    <property type="project" value="UniProtKB-KW"/>
</dbReference>
<dbReference type="FunFam" id="3.90.70.10:FF:000010">
    <property type="entry name" value="Calpain 15"/>
    <property type="match status" value="1"/>
</dbReference>
<feature type="region of interest" description="Disordered" evidence="13">
    <location>
        <begin position="400"/>
        <end position="421"/>
    </location>
</feature>
<keyword evidence="17" id="KW-1185">Reference proteome</keyword>
<evidence type="ECO:0000256" key="6">
    <source>
        <dbReference type="ARBA" id="ARBA00022771"/>
    </source>
</evidence>
<proteinExistence type="inferred from homology"/>
<feature type="compositionally biased region" description="Pro residues" evidence="13">
    <location>
        <begin position="149"/>
        <end position="159"/>
    </location>
</feature>
<keyword evidence="2" id="KW-0597">Phosphoprotein</keyword>
<feature type="region of interest" description="Disordered" evidence="13">
    <location>
        <begin position="66"/>
        <end position="382"/>
    </location>
</feature>
<keyword evidence="6 12" id="KW-0863">Zinc-finger</keyword>
<dbReference type="CDD" id="cd00044">
    <property type="entry name" value="CysPc"/>
    <property type="match status" value="1"/>
</dbReference>
<evidence type="ECO:0000256" key="2">
    <source>
        <dbReference type="ARBA" id="ARBA00022553"/>
    </source>
</evidence>
<dbReference type="PANTHER" id="PTHR10183:SF382">
    <property type="entry name" value="CALPAIN-15"/>
    <property type="match status" value="1"/>
</dbReference>
<evidence type="ECO:0000256" key="3">
    <source>
        <dbReference type="ARBA" id="ARBA00022670"/>
    </source>
</evidence>
<evidence type="ECO:0000256" key="8">
    <source>
        <dbReference type="ARBA" id="ARBA00022807"/>
    </source>
</evidence>
<feature type="compositionally biased region" description="Pro residues" evidence="13">
    <location>
        <begin position="370"/>
        <end position="379"/>
    </location>
</feature>
<name>A0A852NAV7_9PASS</name>
<evidence type="ECO:0000256" key="7">
    <source>
        <dbReference type="ARBA" id="ARBA00022801"/>
    </source>
</evidence>
<dbReference type="AlphaFoldDB" id="A0A852NAV7"/>
<feature type="compositionally biased region" description="Basic and acidic residues" evidence="13">
    <location>
        <begin position="461"/>
        <end position="480"/>
    </location>
</feature>
<reference evidence="16" key="1">
    <citation type="submission" date="2020-02" db="EMBL/GenBank/DDBJ databases">
        <title>Bird 10,000 Genomes (B10K) Project - Family phase.</title>
        <authorList>
            <person name="Zhang G."/>
        </authorList>
    </citation>
    <scope>NUCLEOTIDE SEQUENCE</scope>
    <source>
        <strain evidence="16">B10K-IZ-033-77</strain>
    </source>
</reference>
<feature type="domain" description="RanBP2-type" evidence="14">
    <location>
        <begin position="420"/>
        <end position="449"/>
    </location>
</feature>
<keyword evidence="8 11" id="KW-0788">Thiol protease</keyword>
<feature type="active site" evidence="10 11">
    <location>
        <position position="765"/>
    </location>
</feature>
<evidence type="ECO:0000259" key="14">
    <source>
        <dbReference type="PROSITE" id="PS50199"/>
    </source>
</evidence>
<keyword evidence="7 11" id="KW-0378">Hydrolase</keyword>
<dbReference type="PROSITE" id="PS50203">
    <property type="entry name" value="CALPAIN_CAT"/>
    <property type="match status" value="1"/>
</dbReference>
<dbReference type="GO" id="GO:0004198">
    <property type="term" value="F:calcium-dependent cysteine-type endopeptidase activity"/>
    <property type="evidence" value="ECO:0007669"/>
    <property type="project" value="InterPro"/>
</dbReference>
<evidence type="ECO:0000256" key="13">
    <source>
        <dbReference type="SAM" id="MobiDB-lite"/>
    </source>
</evidence>
<evidence type="ECO:0000256" key="12">
    <source>
        <dbReference type="PROSITE-ProRule" id="PRU00322"/>
    </source>
</evidence>
<feature type="compositionally biased region" description="Low complexity" evidence="13">
    <location>
        <begin position="256"/>
        <end position="268"/>
    </location>
</feature>
<dbReference type="InterPro" id="IPR001300">
    <property type="entry name" value="Peptidase_C2_calpain_cat"/>
</dbReference>
<dbReference type="GO" id="GO:0006508">
    <property type="term" value="P:proteolysis"/>
    <property type="evidence" value="ECO:0007669"/>
    <property type="project" value="UniProtKB-KW"/>
</dbReference>
<comment type="similarity">
    <text evidence="1">Belongs to the peptidase C2 family.</text>
</comment>
<feature type="region of interest" description="Disordered" evidence="13">
    <location>
        <begin position="447"/>
        <end position="511"/>
    </location>
</feature>
<feature type="active site" evidence="10 11">
    <location>
        <position position="745"/>
    </location>
</feature>
<dbReference type="SMART" id="SM00547">
    <property type="entry name" value="ZnF_RBZ"/>
    <property type="match status" value="3"/>
</dbReference>
<evidence type="ECO:0000313" key="16">
    <source>
        <dbReference type="EMBL" id="NXY10218.1"/>
    </source>
</evidence>
<evidence type="ECO:0000256" key="10">
    <source>
        <dbReference type="PIRSR" id="PIRSR622684-1"/>
    </source>
</evidence>
<evidence type="ECO:0000256" key="1">
    <source>
        <dbReference type="ARBA" id="ARBA00007623"/>
    </source>
</evidence>
<dbReference type="Proteomes" id="UP000603297">
    <property type="component" value="Unassembled WGS sequence"/>
</dbReference>
<feature type="compositionally biased region" description="Pro residues" evidence="13">
    <location>
        <begin position="227"/>
        <end position="236"/>
    </location>
</feature>
<dbReference type="SUPFAM" id="SSF54001">
    <property type="entry name" value="Cysteine proteinases"/>
    <property type="match status" value="1"/>
</dbReference>
<dbReference type="InterPro" id="IPR022684">
    <property type="entry name" value="Calpain_cysteine_protease"/>
</dbReference>
<gene>
    <name evidence="16" type="primary">Capn15</name>
    <name evidence="16" type="ORF">PTEMEL_R02569</name>
</gene>
<dbReference type="GO" id="GO:0005737">
    <property type="term" value="C:cytoplasm"/>
    <property type="evidence" value="ECO:0007669"/>
    <property type="project" value="TreeGrafter"/>
</dbReference>
<sequence length="1111" mass="119952">MAAVREWSCTPPPLLNPVGQRQCSICEAPPPPPHLNHILRLSVEEQKWASPPPPFRNFLGKETCEVCGFTPPPRPSGSPLPVINGILPKPPPPLEPKGASKEEAAKAESTPPPPEGKSPDEAELESGWASPPPPLHNTPVANSCSACGGPPPPPLPKIPPEALVVPEVITPPPLHMAPSTPQPLVSAEISPPPPVATQGPVAMEQEAQKTPPPRPFSPGLQNNPVPRSRPPPPPQLQMPGPEGSQPAATAPPPQKGSPQGQARAAPAARSPPPLSNKRLSVLEEEMEVSPPPPQCSSCSLLNSAGAGKCAPPPPQKGSDTINLVGDSVRSPPPRPSSPDFTTWSCSKCTPPPPPQAQKCKVCGSSKLHGSPPPRAPGEPAPRCADCGACAPPPRSCGAKAPSARKVARLSPPPLPGGQERPGQWACPACTPPPQVKAKHCGACHTPQQYAPPPQGLKPLKRRESMHVEKRRQTDEGEAKALWENINKAPPPHDSFPPGPKSVGFPDGAPPPQRVKQWLRPHEINCSISPPPPVKWSVFRTPRPSDILPPPPRNCWFPPPPAVLAERPELVERVMITPPPPPEGAYQVRLCKDGTWTPPPPDDMLPCDECGYLLFSQPPPPCHGGTGLGSAPGLREAHPRRGSGQRKQLWVALIEKALAKLHGSYFALQAGRAIEGLATLTGAPCESLMLQVSSTNPREEPIDTDLIWAKMLSSKEAGFLMGASCGGGNMKVDDVAYESMGLRPRHAYSILDVRDVQGFRLLRLRNPWGRFSWNGSWSDEWPHWPLPLRHDLMPHGSSEGVFWMEYSDFIKYFDSVDICKLHSDWHEVRVQGMFPNKANGPVTVTSLTVLERAALEFALFQEGSRRSDTVDSHLLDLCIMVFRATFTSGNKLSLGRLMAHSKRAVKKFVNCDVMLEPGEYAVVCCAFNHWSAALAGPAAQASSPTSSRPATDYSSYILAIYSSRLVMVEQVEAQPTTLADAIILLTENKGERHEGREGMTCYYLTHGWAGLIVVVENRHPKSYLHVQCDCTDSFNVVSTRGSLKTQDSVPPLHRQVLVILSQLEGNAGFSITHRLAHRKATQAFLNDWMLTKGTHNPLLTPEVAGLHGPRPL</sequence>
<evidence type="ECO:0000313" key="17">
    <source>
        <dbReference type="Proteomes" id="UP000603297"/>
    </source>
</evidence>
<feature type="domain" description="Calpain catalytic" evidence="15">
    <location>
        <begin position="493"/>
        <end position="821"/>
    </location>
</feature>
<dbReference type="Gene3D" id="3.90.70.10">
    <property type="entry name" value="Cysteine proteinases"/>
    <property type="match status" value="1"/>
</dbReference>
<dbReference type="SMART" id="SM00230">
    <property type="entry name" value="CysPc"/>
    <property type="match status" value="1"/>
</dbReference>
<dbReference type="Pfam" id="PF00648">
    <property type="entry name" value="Peptidase_C2"/>
    <property type="match status" value="2"/>
</dbReference>
<dbReference type="PROSITE" id="PS50199">
    <property type="entry name" value="ZF_RANBP2_2"/>
    <property type="match status" value="1"/>
</dbReference>
<dbReference type="InterPro" id="IPR038765">
    <property type="entry name" value="Papain-like_cys_pep_sf"/>
</dbReference>
<dbReference type="EMBL" id="WEIY01000707">
    <property type="protein sequence ID" value="NXY10218.1"/>
    <property type="molecule type" value="Genomic_DNA"/>
</dbReference>